<keyword evidence="2" id="KW-1185">Reference proteome</keyword>
<evidence type="ECO:0000313" key="2">
    <source>
        <dbReference type="Proteomes" id="UP001156641"/>
    </source>
</evidence>
<comment type="caution">
    <text evidence="1">The sequence shown here is derived from an EMBL/GenBank/DDBJ whole genome shotgun (WGS) entry which is preliminary data.</text>
</comment>
<reference evidence="2" key="1">
    <citation type="journal article" date="2019" name="Int. J. Syst. Evol. Microbiol.">
        <title>The Global Catalogue of Microorganisms (GCM) 10K type strain sequencing project: providing services to taxonomists for standard genome sequencing and annotation.</title>
        <authorList>
            <consortium name="The Broad Institute Genomics Platform"/>
            <consortium name="The Broad Institute Genome Sequencing Center for Infectious Disease"/>
            <person name="Wu L."/>
            <person name="Ma J."/>
        </authorList>
    </citation>
    <scope>NUCLEOTIDE SEQUENCE [LARGE SCALE GENOMIC DNA]</scope>
    <source>
        <strain evidence="2">NBRC 112502</strain>
    </source>
</reference>
<proteinExistence type="predicted"/>
<accession>A0ABQ6A8C5</accession>
<name>A0ABQ6A8C5_9PROT</name>
<evidence type="ECO:0000313" key="1">
    <source>
        <dbReference type="EMBL" id="GLR67527.1"/>
    </source>
</evidence>
<organism evidence="1 2">
    <name type="scientific">Acidocella aquatica</name>
    <dbReference type="NCBI Taxonomy" id="1922313"/>
    <lineage>
        <taxon>Bacteria</taxon>
        <taxon>Pseudomonadati</taxon>
        <taxon>Pseudomonadota</taxon>
        <taxon>Alphaproteobacteria</taxon>
        <taxon>Acetobacterales</taxon>
        <taxon>Acidocellaceae</taxon>
        <taxon>Acidocella</taxon>
    </lineage>
</organism>
<dbReference type="EMBL" id="BSOS01000067">
    <property type="protein sequence ID" value="GLR67527.1"/>
    <property type="molecule type" value="Genomic_DNA"/>
</dbReference>
<dbReference type="Proteomes" id="UP001156641">
    <property type="component" value="Unassembled WGS sequence"/>
</dbReference>
<sequence length="148" mass="16200">MADTTEANERLVCAILAEQVSTLRDRMDASAAFDLLWRTTALLSWLSGLLGDLSRHSASTNPVLERERAEAIAEVAEIRGELDRLAFSQAQRQDFARQIADCVVTALERMAVAEMPAGTSFSSGDLAALYVSDDQRKLHDAVVQRMGC</sequence>
<protein>
    <submittedName>
        <fullName evidence="1">Uncharacterized protein</fullName>
    </submittedName>
</protein>
<dbReference type="RefSeq" id="WP_284258263.1">
    <property type="nucleotide sequence ID" value="NZ_BSOS01000067.1"/>
</dbReference>
<gene>
    <name evidence="1" type="ORF">GCM10010909_22080</name>
</gene>